<evidence type="ECO:0000256" key="9">
    <source>
        <dbReference type="ARBA" id="ARBA00022982"/>
    </source>
</evidence>
<keyword evidence="8 18" id="KW-0201">Cytochrome c-type biogenesis</keyword>
<evidence type="ECO:0000256" key="5">
    <source>
        <dbReference type="ARBA" id="ARBA00022519"/>
    </source>
</evidence>
<keyword evidence="11 18" id="KW-0560">Oxidoreductase</keyword>
<keyword evidence="6 18" id="KW-0812">Transmembrane</keyword>
<evidence type="ECO:0000256" key="3">
    <source>
        <dbReference type="ARBA" id="ARBA00022448"/>
    </source>
</evidence>
<feature type="transmembrane region" description="Helical" evidence="18">
    <location>
        <begin position="224"/>
        <end position="248"/>
    </location>
</feature>
<dbReference type="InterPro" id="IPR036929">
    <property type="entry name" value="DsbDN_sf"/>
</dbReference>
<evidence type="ECO:0000256" key="12">
    <source>
        <dbReference type="ARBA" id="ARBA00023027"/>
    </source>
</evidence>
<feature type="disulfide bond" description="Redox-active" evidence="18">
    <location>
        <begin position="512"/>
        <end position="515"/>
    </location>
</feature>
<dbReference type="RefSeq" id="WP_143856821.1">
    <property type="nucleotide sequence ID" value="NZ_CP041730.1"/>
</dbReference>
<keyword evidence="5 18" id="KW-0997">Cell inner membrane</keyword>
<dbReference type="PROSITE" id="PS51352">
    <property type="entry name" value="THIOREDOXIN_2"/>
    <property type="match status" value="1"/>
</dbReference>
<evidence type="ECO:0000256" key="6">
    <source>
        <dbReference type="ARBA" id="ARBA00022692"/>
    </source>
</evidence>
<dbReference type="Pfam" id="PF13899">
    <property type="entry name" value="Thioredoxin_7"/>
    <property type="match status" value="1"/>
</dbReference>
<evidence type="ECO:0000256" key="14">
    <source>
        <dbReference type="ARBA" id="ARBA00023157"/>
    </source>
</evidence>
<dbReference type="PANTHER" id="PTHR32234:SF0">
    <property type="entry name" value="THIOL:DISULFIDE INTERCHANGE PROTEIN DSBD"/>
    <property type="match status" value="1"/>
</dbReference>
<dbReference type="InterPro" id="IPR013766">
    <property type="entry name" value="Thioredoxin_domain"/>
</dbReference>
<keyword evidence="3 18" id="KW-0813">Transport</keyword>
<evidence type="ECO:0000256" key="8">
    <source>
        <dbReference type="ARBA" id="ARBA00022748"/>
    </source>
</evidence>
<dbReference type="GO" id="GO:0045454">
    <property type="term" value="P:cell redox homeostasis"/>
    <property type="evidence" value="ECO:0007669"/>
    <property type="project" value="TreeGrafter"/>
</dbReference>
<feature type="chain" id="PRO_5028540925" description="Thiol:disulfide interchange protein DsbD" evidence="18">
    <location>
        <begin position="20"/>
        <end position="594"/>
    </location>
</feature>
<dbReference type="EMBL" id="CP041730">
    <property type="protein sequence ID" value="QDQ25898.1"/>
    <property type="molecule type" value="Genomic_DNA"/>
</dbReference>
<dbReference type="KEGG" id="cari:FNU76_05775"/>
<evidence type="ECO:0000256" key="1">
    <source>
        <dbReference type="ARBA" id="ARBA00004429"/>
    </source>
</evidence>
<dbReference type="OrthoDB" id="1495530at2"/>
<evidence type="ECO:0000256" key="2">
    <source>
        <dbReference type="ARBA" id="ARBA00007241"/>
    </source>
</evidence>
<keyword evidence="10 18" id="KW-1133">Transmembrane helix</keyword>
<evidence type="ECO:0000256" key="13">
    <source>
        <dbReference type="ARBA" id="ARBA00023136"/>
    </source>
</evidence>
<sequence precursor="true">MKHFVSLLAAGFLSIGAFAANPDELLPPEQAFKPSLQKTGEKTATVKFEIADRYYMYRERFKFSLVGQGALKADFPAGKKKHDEYFGEVETYRHAVELPLSSDTAFPPGAQVEIVSQGCADAGVCYPPQTVQLALADAPAGAAPDKLTQLLGSTASPVPATAAPAGGTGDGSALFASGNLAGLLAFFFLAGLGLAFTACMYPLIPIVSGIVVGQGGATGKLRGFVLSMVYVQGMALSYAIAGVAAALSGTLLSAAMQNPWVLGVFASFFVLMSLSMFGLFELQLPGALQSRLNDVSNKLPGGRWLPVFGMGALSALIVGPCVAPPLAAALGYIGASGDVLRGGLALYAMALGIGLPLIVVGVAGGHVLPKAGPWMTLVKNVFGTVMLAVALWIAHPVLPDWLFMLACAVLAIGAGVSLSALDSLPPQAPPGKRLAKAAGVLLLLLGVAQLIGLLAGARDPLQPLRTFGGSGRAAATAPALPFQPVASSAQLDSAIAAAAGKTVMLDFYADWCVSCHEMERFTFSDPAVQQKLAGMVLLKADVTAGTDEHKALLKRFGLFGPPGTIFFGPAGTEIGQRLIGFEDAAAFQRRLAGL</sequence>
<evidence type="ECO:0000313" key="20">
    <source>
        <dbReference type="EMBL" id="QDQ25898.1"/>
    </source>
</evidence>
<keyword evidence="15 18" id="KW-0676">Redox-active center</keyword>
<comment type="catalytic activity">
    <reaction evidence="17 18">
        <text>[protein]-dithiol + NADP(+) = [protein]-disulfide + NADPH + H(+)</text>
        <dbReference type="Rhea" id="RHEA:18753"/>
        <dbReference type="Rhea" id="RHEA-COMP:10593"/>
        <dbReference type="Rhea" id="RHEA-COMP:10594"/>
        <dbReference type="ChEBI" id="CHEBI:15378"/>
        <dbReference type="ChEBI" id="CHEBI:29950"/>
        <dbReference type="ChEBI" id="CHEBI:50058"/>
        <dbReference type="ChEBI" id="CHEBI:57783"/>
        <dbReference type="ChEBI" id="CHEBI:58349"/>
        <dbReference type="EC" id="1.8.1.8"/>
    </reaction>
</comment>
<feature type="domain" description="Thioredoxin" evidence="19">
    <location>
        <begin position="471"/>
        <end position="594"/>
    </location>
</feature>
<name>A0A516SCX8_9NEIS</name>
<evidence type="ECO:0000259" key="19">
    <source>
        <dbReference type="PROSITE" id="PS51352"/>
    </source>
</evidence>
<dbReference type="Gene3D" id="3.40.30.10">
    <property type="entry name" value="Glutaredoxin"/>
    <property type="match status" value="1"/>
</dbReference>
<feature type="transmembrane region" description="Helical" evidence="18">
    <location>
        <begin position="260"/>
        <end position="284"/>
    </location>
</feature>
<dbReference type="SUPFAM" id="SSF74863">
    <property type="entry name" value="Thiol:disulfide interchange protein DsbD, N-terminal domain (DsbD-alpha)"/>
    <property type="match status" value="1"/>
</dbReference>
<keyword evidence="9 18" id="KW-0249">Electron transport</keyword>
<dbReference type="PROSITE" id="PS00194">
    <property type="entry name" value="THIOREDOXIN_1"/>
    <property type="match status" value="1"/>
</dbReference>
<feature type="disulfide bond" description="Redox-active" evidence="18">
    <location>
        <begin position="199"/>
        <end position="321"/>
    </location>
</feature>
<comment type="similarity">
    <text evidence="2 18">Belongs to the thioredoxin family. DsbD subfamily.</text>
</comment>
<dbReference type="InterPro" id="IPR036259">
    <property type="entry name" value="MFS_trans_sf"/>
</dbReference>
<keyword evidence="4 18" id="KW-1003">Cell membrane</keyword>
<keyword evidence="7 18" id="KW-0732">Signal</keyword>
<feature type="transmembrane region" description="Helical" evidence="18">
    <location>
        <begin position="433"/>
        <end position="455"/>
    </location>
</feature>
<dbReference type="GO" id="GO:0009055">
    <property type="term" value="F:electron transfer activity"/>
    <property type="evidence" value="ECO:0007669"/>
    <property type="project" value="UniProtKB-UniRule"/>
</dbReference>
<organism evidence="20 21">
    <name type="scientific">Chitinimonas arctica</name>
    <dbReference type="NCBI Taxonomy" id="2594795"/>
    <lineage>
        <taxon>Bacteria</taxon>
        <taxon>Pseudomonadati</taxon>
        <taxon>Pseudomonadota</taxon>
        <taxon>Betaproteobacteria</taxon>
        <taxon>Neisseriales</taxon>
        <taxon>Chitinibacteraceae</taxon>
        <taxon>Chitinimonas</taxon>
    </lineage>
</organism>
<feature type="signal peptide" evidence="18">
    <location>
        <begin position="1"/>
        <end position="19"/>
    </location>
</feature>
<feature type="disulfide bond" description="Redox-active" evidence="18">
    <location>
        <begin position="119"/>
        <end position="125"/>
    </location>
</feature>
<dbReference type="InterPro" id="IPR003834">
    <property type="entry name" value="Cyt_c_assmbl_TM_dom"/>
</dbReference>
<dbReference type="PANTHER" id="PTHR32234">
    <property type="entry name" value="THIOL:DISULFIDE INTERCHANGE PROTEIN DSBD"/>
    <property type="match status" value="1"/>
</dbReference>
<keyword evidence="21" id="KW-1185">Reference proteome</keyword>
<keyword evidence="12 18" id="KW-0520">NAD</keyword>
<comment type="subcellular location">
    <subcellularLocation>
        <location evidence="1 18">Cell inner membrane</location>
        <topology evidence="1 18">Multi-pass membrane protein</topology>
    </subcellularLocation>
</comment>
<dbReference type="GO" id="GO:0047134">
    <property type="term" value="F:protein-disulfide reductase [NAD(P)H] activity"/>
    <property type="evidence" value="ECO:0007669"/>
    <property type="project" value="UniProtKB-UniRule"/>
</dbReference>
<dbReference type="NCBIfam" id="NF001419">
    <property type="entry name" value="PRK00293.1"/>
    <property type="match status" value="1"/>
</dbReference>
<dbReference type="GO" id="GO:0017004">
    <property type="term" value="P:cytochrome complex assembly"/>
    <property type="evidence" value="ECO:0007669"/>
    <property type="project" value="UniProtKB-UniRule"/>
</dbReference>
<comment type="catalytic activity">
    <reaction evidence="16 18">
        <text>[protein]-dithiol + NAD(+) = [protein]-disulfide + NADH + H(+)</text>
        <dbReference type="Rhea" id="RHEA:18749"/>
        <dbReference type="Rhea" id="RHEA-COMP:10593"/>
        <dbReference type="Rhea" id="RHEA-COMP:10594"/>
        <dbReference type="ChEBI" id="CHEBI:15378"/>
        <dbReference type="ChEBI" id="CHEBI:29950"/>
        <dbReference type="ChEBI" id="CHEBI:50058"/>
        <dbReference type="ChEBI" id="CHEBI:57540"/>
        <dbReference type="ChEBI" id="CHEBI:57945"/>
        <dbReference type="EC" id="1.8.1.8"/>
    </reaction>
</comment>
<dbReference type="InterPro" id="IPR035671">
    <property type="entry name" value="DsbD_gamma"/>
</dbReference>
<feature type="transmembrane region" description="Helical" evidence="18">
    <location>
        <begin position="345"/>
        <end position="365"/>
    </location>
</feature>
<feature type="transmembrane region" description="Helical" evidence="18">
    <location>
        <begin position="401"/>
        <end position="421"/>
    </location>
</feature>
<dbReference type="InterPro" id="IPR028250">
    <property type="entry name" value="DsbDN"/>
</dbReference>
<evidence type="ECO:0000256" key="15">
    <source>
        <dbReference type="ARBA" id="ARBA00023284"/>
    </source>
</evidence>
<evidence type="ECO:0000256" key="10">
    <source>
        <dbReference type="ARBA" id="ARBA00022989"/>
    </source>
</evidence>
<reference evidence="21" key="1">
    <citation type="submission" date="2019-07" db="EMBL/GenBank/DDBJ databases">
        <title>Chitinimonas sp. nov., isolated from Ny-Alesund, arctica soil.</title>
        <authorList>
            <person name="Xu Q."/>
            <person name="Peng F."/>
        </authorList>
    </citation>
    <scope>NUCLEOTIDE SEQUENCE [LARGE SCALE GENOMIC DNA]</scope>
    <source>
        <strain evidence="21">R3-44</strain>
    </source>
</reference>
<feature type="transmembrane region" description="Helical" evidence="18">
    <location>
        <begin position="183"/>
        <end position="212"/>
    </location>
</feature>
<dbReference type="HAMAP" id="MF_00399">
    <property type="entry name" value="DbsD"/>
    <property type="match status" value="1"/>
</dbReference>
<evidence type="ECO:0000256" key="11">
    <source>
        <dbReference type="ARBA" id="ARBA00023002"/>
    </source>
</evidence>
<keyword evidence="14 18" id="KW-1015">Disulfide bond</keyword>
<dbReference type="InterPro" id="IPR017937">
    <property type="entry name" value="Thioredoxin_CS"/>
</dbReference>
<dbReference type="GO" id="GO:0005886">
    <property type="term" value="C:plasma membrane"/>
    <property type="evidence" value="ECO:0007669"/>
    <property type="project" value="UniProtKB-SubCell"/>
</dbReference>
<dbReference type="Proteomes" id="UP000317550">
    <property type="component" value="Chromosome"/>
</dbReference>
<comment type="function">
    <text evidence="18">Required to facilitate the formation of correct disulfide bonds in some periplasmic proteins and for the assembly of the periplasmic c-type cytochromes. Acts by transferring electrons from cytoplasmic thioredoxin to the periplasm. This transfer involves a cascade of disulfide bond formation and reduction steps.</text>
</comment>
<dbReference type="Gene3D" id="1.20.1250.20">
    <property type="entry name" value="MFS general substrate transporter like domains"/>
    <property type="match status" value="1"/>
</dbReference>
<dbReference type="InterPro" id="IPR022910">
    <property type="entry name" value="Thiol_diS_interchange_DbsD"/>
</dbReference>
<evidence type="ECO:0000256" key="4">
    <source>
        <dbReference type="ARBA" id="ARBA00022475"/>
    </source>
</evidence>
<feature type="transmembrane region" description="Helical" evidence="18">
    <location>
        <begin position="377"/>
        <end position="395"/>
    </location>
</feature>
<dbReference type="Pfam" id="PF11412">
    <property type="entry name" value="DsbD_N"/>
    <property type="match status" value="1"/>
</dbReference>
<evidence type="ECO:0000256" key="7">
    <source>
        <dbReference type="ARBA" id="ARBA00022729"/>
    </source>
</evidence>
<evidence type="ECO:0000256" key="18">
    <source>
        <dbReference type="HAMAP-Rule" id="MF_00399"/>
    </source>
</evidence>
<dbReference type="Gene3D" id="2.60.40.1250">
    <property type="entry name" value="Thiol:disulfide interchange protein DsbD, N-terminal domain"/>
    <property type="match status" value="1"/>
</dbReference>
<gene>
    <name evidence="18 20" type="primary">dsbD</name>
    <name evidence="20" type="ORF">FNU76_05775</name>
</gene>
<dbReference type="SUPFAM" id="SSF52833">
    <property type="entry name" value="Thioredoxin-like"/>
    <property type="match status" value="1"/>
</dbReference>
<dbReference type="Pfam" id="PF02683">
    <property type="entry name" value="DsbD_TM"/>
    <property type="match status" value="1"/>
</dbReference>
<protein>
    <recommendedName>
        <fullName evidence="18">Thiol:disulfide interchange protein DsbD</fullName>
        <ecNumber evidence="18">1.8.1.8</ecNumber>
    </recommendedName>
    <alternativeName>
        <fullName evidence="18">Protein-disulfide reductase</fullName>
        <shortName evidence="18">Disulfide reductase</shortName>
    </alternativeName>
</protein>
<evidence type="ECO:0000313" key="21">
    <source>
        <dbReference type="Proteomes" id="UP000317550"/>
    </source>
</evidence>
<keyword evidence="13 18" id="KW-0472">Membrane</keyword>
<dbReference type="CDD" id="cd02953">
    <property type="entry name" value="DsbDgamma"/>
    <property type="match status" value="1"/>
</dbReference>
<dbReference type="AlphaFoldDB" id="A0A516SCX8"/>
<accession>A0A516SCX8</accession>
<feature type="transmembrane region" description="Helical" evidence="18">
    <location>
        <begin position="305"/>
        <end position="333"/>
    </location>
</feature>
<dbReference type="InterPro" id="IPR036249">
    <property type="entry name" value="Thioredoxin-like_sf"/>
</dbReference>
<evidence type="ECO:0000256" key="16">
    <source>
        <dbReference type="ARBA" id="ARBA00047388"/>
    </source>
</evidence>
<dbReference type="EC" id="1.8.1.8" evidence="18"/>
<proteinExistence type="inferred from homology"/>
<evidence type="ECO:0000256" key="17">
    <source>
        <dbReference type="ARBA" id="ARBA00047804"/>
    </source>
</evidence>